<organism evidence="2 3">
    <name type="scientific">Kytococcus sedentarius (strain ATCC 14392 / DSM 20547 / JCM 11482 / CCUG 33030 / NBRC 15357 / NCTC 11040 / CCM 314 / 541)</name>
    <name type="common">Micrococcus sedentarius</name>
    <dbReference type="NCBI Taxonomy" id="478801"/>
    <lineage>
        <taxon>Bacteria</taxon>
        <taxon>Bacillati</taxon>
        <taxon>Actinomycetota</taxon>
        <taxon>Actinomycetes</taxon>
        <taxon>Micrococcales</taxon>
        <taxon>Kytococcaceae</taxon>
        <taxon>Kytococcus</taxon>
    </lineage>
</organism>
<dbReference type="EMBL" id="CP001686">
    <property type="protein sequence ID" value="ACV06414.1"/>
    <property type="molecule type" value="Genomic_DNA"/>
</dbReference>
<dbReference type="AlphaFoldDB" id="C7NHQ7"/>
<name>C7NHQ7_KYTSD</name>
<feature type="compositionally biased region" description="Acidic residues" evidence="1">
    <location>
        <begin position="95"/>
        <end position="120"/>
    </location>
</feature>
<accession>C7NHQ7</accession>
<keyword evidence="3" id="KW-1185">Reference proteome</keyword>
<sequence length="120" mass="13588">MATDPRSALTTLVTALERHLEACASRTGEEDPRVIAAYNDLADAFEDYDDALMDTHGEVTPFEVYSDDDEDEDDFDDSDDEDTDDEDDVVSRYDDDYDGDQDSYSYDDDSEVELDDEPRA</sequence>
<dbReference type="HOGENOM" id="CLU_146480_1_0_11"/>
<dbReference type="KEGG" id="kse:Ksed_13870"/>
<dbReference type="RefSeq" id="WP_015779359.1">
    <property type="nucleotide sequence ID" value="NC_013169.1"/>
</dbReference>
<evidence type="ECO:0000256" key="1">
    <source>
        <dbReference type="SAM" id="MobiDB-lite"/>
    </source>
</evidence>
<evidence type="ECO:0008006" key="4">
    <source>
        <dbReference type="Google" id="ProtNLM"/>
    </source>
</evidence>
<feature type="region of interest" description="Disordered" evidence="1">
    <location>
        <begin position="53"/>
        <end position="120"/>
    </location>
</feature>
<proteinExistence type="predicted"/>
<reference evidence="2 3" key="1">
    <citation type="journal article" date="2009" name="Stand. Genomic Sci.">
        <title>Complete genome sequence of Kytococcus sedentarius type strain (541).</title>
        <authorList>
            <person name="Sims D."/>
            <person name="Brettin T."/>
            <person name="Detter J.C."/>
            <person name="Han C."/>
            <person name="Lapidus A."/>
            <person name="Copeland A."/>
            <person name="Glavina Del Rio T."/>
            <person name="Nolan M."/>
            <person name="Chen F."/>
            <person name="Lucas S."/>
            <person name="Tice H."/>
            <person name="Cheng J.F."/>
            <person name="Bruce D."/>
            <person name="Goodwin L."/>
            <person name="Pitluck S."/>
            <person name="Ovchinnikova G."/>
            <person name="Pati A."/>
            <person name="Ivanova N."/>
            <person name="Mavrommatis K."/>
            <person name="Chen A."/>
            <person name="Palaniappan K."/>
            <person name="D'haeseleer P."/>
            <person name="Chain P."/>
            <person name="Bristow J."/>
            <person name="Eisen J.A."/>
            <person name="Markowitz V."/>
            <person name="Hugenholtz P."/>
            <person name="Schneider S."/>
            <person name="Goker M."/>
            <person name="Pukall R."/>
            <person name="Kyrpides N.C."/>
            <person name="Klenk H.P."/>
        </authorList>
    </citation>
    <scope>NUCLEOTIDE SEQUENCE [LARGE SCALE GENOMIC DNA]</scope>
    <source>
        <strain evidence="3">ATCC 14392 / DSM 20547 / JCM 11482 / CCUG 33030 / NBRC 15357 / NCTC 11040 / CCM 314 / 541</strain>
    </source>
</reference>
<protein>
    <recommendedName>
        <fullName evidence="4">Primosomal protein</fullName>
    </recommendedName>
</protein>
<evidence type="ECO:0000313" key="3">
    <source>
        <dbReference type="Proteomes" id="UP000006666"/>
    </source>
</evidence>
<gene>
    <name evidence="2" type="ordered locus">Ksed_13870</name>
</gene>
<evidence type="ECO:0000313" key="2">
    <source>
        <dbReference type="EMBL" id="ACV06414.1"/>
    </source>
</evidence>
<feature type="compositionally biased region" description="Acidic residues" evidence="1">
    <location>
        <begin position="65"/>
        <end position="88"/>
    </location>
</feature>
<dbReference type="eggNOG" id="ENOG50336AB">
    <property type="taxonomic scope" value="Bacteria"/>
</dbReference>
<dbReference type="Proteomes" id="UP000006666">
    <property type="component" value="Chromosome"/>
</dbReference>
<dbReference type="STRING" id="478801.Ksed_13870"/>